<evidence type="ECO:0000259" key="5">
    <source>
        <dbReference type="SMART" id="SM01332"/>
    </source>
</evidence>
<organism evidence="7">
    <name type="scientific">Drosophila willistoni</name>
    <name type="common">Fruit fly</name>
    <dbReference type="NCBI Taxonomy" id="7260"/>
    <lineage>
        <taxon>Eukaryota</taxon>
        <taxon>Metazoa</taxon>
        <taxon>Ecdysozoa</taxon>
        <taxon>Arthropoda</taxon>
        <taxon>Hexapoda</taxon>
        <taxon>Insecta</taxon>
        <taxon>Pterygota</taxon>
        <taxon>Neoptera</taxon>
        <taxon>Endopterygota</taxon>
        <taxon>Diptera</taxon>
        <taxon>Brachycera</taxon>
        <taxon>Muscomorpha</taxon>
        <taxon>Ephydroidea</taxon>
        <taxon>Drosophilidae</taxon>
        <taxon>Drosophila</taxon>
        <taxon>Sophophora</taxon>
    </lineage>
</organism>
<accession>B4N569</accession>
<dbReference type="InterPro" id="IPR004367">
    <property type="entry name" value="Cyclin_C-dom"/>
</dbReference>
<proteinExistence type="inferred from homology"/>
<dbReference type="SMART" id="SM00385">
    <property type="entry name" value="CYCLIN"/>
    <property type="match status" value="1"/>
</dbReference>
<dbReference type="Pfam" id="PF02984">
    <property type="entry name" value="Cyclin_C"/>
    <property type="match status" value="1"/>
</dbReference>
<dbReference type="FunCoup" id="B4N569">
    <property type="interactions" value="239"/>
</dbReference>
<dbReference type="HOGENOM" id="CLU_048030_0_0_1"/>
<dbReference type="EMBL" id="CH964101">
    <property type="protein sequence ID" value="EDW79508.1"/>
    <property type="molecule type" value="Genomic_DNA"/>
</dbReference>
<feature type="compositionally biased region" description="Basic and acidic residues" evidence="3">
    <location>
        <begin position="426"/>
        <end position="458"/>
    </location>
</feature>
<dbReference type="SUPFAM" id="SSF47954">
    <property type="entry name" value="Cyclin-like"/>
    <property type="match status" value="2"/>
</dbReference>
<comment type="similarity">
    <text evidence="2">Belongs to the cyclin family.</text>
</comment>
<evidence type="ECO:0000256" key="1">
    <source>
        <dbReference type="ARBA" id="ARBA00023127"/>
    </source>
</evidence>
<evidence type="ECO:0000313" key="7">
    <source>
        <dbReference type="Proteomes" id="UP000007798"/>
    </source>
</evidence>
<dbReference type="InterPro" id="IPR039361">
    <property type="entry name" value="Cyclin"/>
</dbReference>
<dbReference type="OrthoDB" id="285802at2759"/>
<dbReference type="eggNOG" id="KOG0654">
    <property type="taxonomic scope" value="Eukaryota"/>
</dbReference>
<dbReference type="CDD" id="cd20529">
    <property type="entry name" value="CYCLIN_CCNJ-like_rpt2"/>
    <property type="match status" value="1"/>
</dbReference>
<keyword evidence="1 2" id="KW-0195">Cyclin</keyword>
<dbReference type="AlphaFoldDB" id="B4N569"/>
<dbReference type="KEGG" id="dwi:6645880"/>
<feature type="domain" description="Cyclin C-terminal" evidence="5">
    <location>
        <begin position="168"/>
        <end position="308"/>
    </location>
</feature>
<dbReference type="Pfam" id="PF00134">
    <property type="entry name" value="Cyclin_N"/>
    <property type="match status" value="1"/>
</dbReference>
<evidence type="ECO:0000256" key="3">
    <source>
        <dbReference type="SAM" id="MobiDB-lite"/>
    </source>
</evidence>
<dbReference type="Proteomes" id="UP000007798">
    <property type="component" value="Unassembled WGS sequence"/>
</dbReference>
<dbReference type="GO" id="GO:0045448">
    <property type="term" value="P:mitotic cell cycle, embryonic"/>
    <property type="evidence" value="ECO:0007669"/>
    <property type="project" value="EnsemblMetazoa"/>
</dbReference>
<feature type="domain" description="Cyclin-like" evidence="4">
    <location>
        <begin position="65"/>
        <end position="159"/>
    </location>
</feature>
<dbReference type="CDD" id="cd20528">
    <property type="entry name" value="CYCLIN_CCNJ-like_rpt1"/>
    <property type="match status" value="1"/>
</dbReference>
<dbReference type="InterPro" id="IPR013763">
    <property type="entry name" value="Cyclin-like_dom"/>
</dbReference>
<evidence type="ECO:0000256" key="2">
    <source>
        <dbReference type="RuleBase" id="RU000383"/>
    </source>
</evidence>
<protein>
    <submittedName>
        <fullName evidence="6">GK20516</fullName>
    </submittedName>
</protein>
<name>B4N569_DROWI</name>
<dbReference type="GO" id="GO:0016538">
    <property type="term" value="F:cyclin-dependent protein serine/threonine kinase regulator activity"/>
    <property type="evidence" value="ECO:0007669"/>
    <property type="project" value="EnsemblMetazoa"/>
</dbReference>
<dbReference type="STRING" id="7260.B4N569"/>
<dbReference type="Gene3D" id="1.10.472.10">
    <property type="entry name" value="Cyclin-like"/>
    <property type="match status" value="2"/>
</dbReference>
<gene>
    <name evidence="6" type="primary">Dwil\GK20516</name>
    <name evidence="6" type="ORF">Dwil_GK20516</name>
</gene>
<dbReference type="InterPro" id="IPR006671">
    <property type="entry name" value="Cyclin_N"/>
</dbReference>
<dbReference type="PhylomeDB" id="B4N569"/>
<dbReference type="SMR" id="B4N569"/>
<feature type="region of interest" description="Disordered" evidence="3">
    <location>
        <begin position="344"/>
        <end position="458"/>
    </location>
</feature>
<feature type="compositionally biased region" description="Basic and acidic residues" evidence="3">
    <location>
        <begin position="347"/>
        <end position="372"/>
    </location>
</feature>
<feature type="compositionally biased region" description="Basic and acidic residues" evidence="3">
    <location>
        <begin position="391"/>
        <end position="404"/>
    </location>
</feature>
<dbReference type="InParanoid" id="B4N569"/>
<keyword evidence="7" id="KW-1185">Reference proteome</keyword>
<reference evidence="6 7" key="1">
    <citation type="journal article" date="2007" name="Nature">
        <title>Evolution of genes and genomes on the Drosophila phylogeny.</title>
        <authorList>
            <consortium name="Drosophila 12 Genomes Consortium"/>
            <person name="Clark A.G."/>
            <person name="Eisen M.B."/>
            <person name="Smith D.R."/>
            <person name="Bergman C.M."/>
            <person name="Oliver B."/>
            <person name="Markow T.A."/>
            <person name="Kaufman T.C."/>
            <person name="Kellis M."/>
            <person name="Gelbart W."/>
            <person name="Iyer V.N."/>
            <person name="Pollard D.A."/>
            <person name="Sackton T.B."/>
            <person name="Larracuente A.M."/>
            <person name="Singh N.D."/>
            <person name="Abad J.P."/>
            <person name="Abt D.N."/>
            <person name="Adryan B."/>
            <person name="Aguade M."/>
            <person name="Akashi H."/>
            <person name="Anderson W.W."/>
            <person name="Aquadro C.F."/>
            <person name="Ardell D.H."/>
            <person name="Arguello R."/>
            <person name="Artieri C.G."/>
            <person name="Barbash D.A."/>
            <person name="Barker D."/>
            <person name="Barsanti P."/>
            <person name="Batterham P."/>
            <person name="Batzoglou S."/>
            <person name="Begun D."/>
            <person name="Bhutkar A."/>
            <person name="Blanco E."/>
            <person name="Bosak S.A."/>
            <person name="Bradley R.K."/>
            <person name="Brand A.D."/>
            <person name="Brent M.R."/>
            <person name="Brooks A.N."/>
            <person name="Brown R.H."/>
            <person name="Butlin R.K."/>
            <person name="Caggese C."/>
            <person name="Calvi B.R."/>
            <person name="Bernardo de Carvalho A."/>
            <person name="Caspi A."/>
            <person name="Castrezana S."/>
            <person name="Celniker S.E."/>
            <person name="Chang J.L."/>
            <person name="Chapple C."/>
            <person name="Chatterji S."/>
            <person name="Chinwalla A."/>
            <person name="Civetta A."/>
            <person name="Clifton S.W."/>
            <person name="Comeron J.M."/>
            <person name="Costello J.C."/>
            <person name="Coyne J.A."/>
            <person name="Daub J."/>
            <person name="David R.G."/>
            <person name="Delcher A.L."/>
            <person name="Delehaunty K."/>
            <person name="Do C.B."/>
            <person name="Ebling H."/>
            <person name="Edwards K."/>
            <person name="Eickbush T."/>
            <person name="Evans J.D."/>
            <person name="Filipski A."/>
            <person name="Findeiss S."/>
            <person name="Freyhult E."/>
            <person name="Fulton L."/>
            <person name="Fulton R."/>
            <person name="Garcia A.C."/>
            <person name="Gardiner A."/>
            <person name="Garfield D.A."/>
            <person name="Garvin B.E."/>
            <person name="Gibson G."/>
            <person name="Gilbert D."/>
            <person name="Gnerre S."/>
            <person name="Godfrey J."/>
            <person name="Good R."/>
            <person name="Gotea V."/>
            <person name="Gravely B."/>
            <person name="Greenberg A.J."/>
            <person name="Griffiths-Jones S."/>
            <person name="Gross S."/>
            <person name="Guigo R."/>
            <person name="Gustafson E.A."/>
            <person name="Haerty W."/>
            <person name="Hahn M.W."/>
            <person name="Halligan D.L."/>
            <person name="Halpern A.L."/>
            <person name="Halter G.M."/>
            <person name="Han M.V."/>
            <person name="Heger A."/>
            <person name="Hillier L."/>
            <person name="Hinrichs A.S."/>
            <person name="Holmes I."/>
            <person name="Hoskins R.A."/>
            <person name="Hubisz M.J."/>
            <person name="Hultmark D."/>
            <person name="Huntley M.A."/>
            <person name="Jaffe D.B."/>
            <person name="Jagadeeshan S."/>
            <person name="Jeck W.R."/>
            <person name="Johnson J."/>
            <person name="Jones C.D."/>
            <person name="Jordan W.C."/>
            <person name="Karpen G.H."/>
            <person name="Kataoka E."/>
            <person name="Keightley P.D."/>
            <person name="Kheradpour P."/>
            <person name="Kirkness E.F."/>
            <person name="Koerich L.B."/>
            <person name="Kristiansen K."/>
            <person name="Kudrna D."/>
            <person name="Kulathinal R.J."/>
            <person name="Kumar S."/>
            <person name="Kwok R."/>
            <person name="Lander E."/>
            <person name="Langley C.H."/>
            <person name="Lapoint R."/>
            <person name="Lazzaro B.P."/>
            <person name="Lee S.J."/>
            <person name="Levesque L."/>
            <person name="Li R."/>
            <person name="Lin C.F."/>
            <person name="Lin M.F."/>
            <person name="Lindblad-Toh K."/>
            <person name="Llopart A."/>
            <person name="Long M."/>
            <person name="Low L."/>
            <person name="Lozovsky E."/>
            <person name="Lu J."/>
            <person name="Luo M."/>
            <person name="Machado C.A."/>
            <person name="Makalowski W."/>
            <person name="Marzo M."/>
            <person name="Matsuda M."/>
            <person name="Matzkin L."/>
            <person name="McAllister B."/>
            <person name="McBride C.S."/>
            <person name="McKernan B."/>
            <person name="McKernan K."/>
            <person name="Mendez-Lago M."/>
            <person name="Minx P."/>
            <person name="Mollenhauer M.U."/>
            <person name="Montooth K."/>
            <person name="Mount S.M."/>
            <person name="Mu X."/>
            <person name="Myers E."/>
            <person name="Negre B."/>
            <person name="Newfeld S."/>
            <person name="Nielsen R."/>
            <person name="Noor M.A."/>
            <person name="O'Grady P."/>
            <person name="Pachter L."/>
            <person name="Papaceit M."/>
            <person name="Parisi M.J."/>
            <person name="Parisi M."/>
            <person name="Parts L."/>
            <person name="Pedersen J.S."/>
            <person name="Pesole G."/>
            <person name="Phillippy A.M."/>
            <person name="Ponting C.P."/>
            <person name="Pop M."/>
            <person name="Porcelli D."/>
            <person name="Powell J.R."/>
            <person name="Prohaska S."/>
            <person name="Pruitt K."/>
            <person name="Puig M."/>
            <person name="Quesneville H."/>
            <person name="Ram K.R."/>
            <person name="Rand D."/>
            <person name="Rasmussen M.D."/>
            <person name="Reed L.K."/>
            <person name="Reenan R."/>
            <person name="Reily A."/>
            <person name="Remington K.A."/>
            <person name="Rieger T.T."/>
            <person name="Ritchie M.G."/>
            <person name="Robin C."/>
            <person name="Rogers Y.H."/>
            <person name="Rohde C."/>
            <person name="Rozas J."/>
            <person name="Rubenfield M.J."/>
            <person name="Ruiz A."/>
            <person name="Russo S."/>
            <person name="Salzberg S.L."/>
            <person name="Sanchez-Gracia A."/>
            <person name="Saranga D.J."/>
            <person name="Sato H."/>
            <person name="Schaeffer S.W."/>
            <person name="Schatz M.C."/>
            <person name="Schlenke T."/>
            <person name="Schwartz R."/>
            <person name="Segarra C."/>
            <person name="Singh R.S."/>
            <person name="Sirot L."/>
            <person name="Sirota M."/>
            <person name="Sisneros N.B."/>
            <person name="Smith C.D."/>
            <person name="Smith T.F."/>
            <person name="Spieth J."/>
            <person name="Stage D.E."/>
            <person name="Stark A."/>
            <person name="Stephan W."/>
            <person name="Strausberg R.L."/>
            <person name="Strempel S."/>
            <person name="Sturgill D."/>
            <person name="Sutton G."/>
            <person name="Sutton G.G."/>
            <person name="Tao W."/>
            <person name="Teichmann S."/>
            <person name="Tobari Y.N."/>
            <person name="Tomimura Y."/>
            <person name="Tsolas J.M."/>
            <person name="Valente V.L."/>
            <person name="Venter E."/>
            <person name="Venter J.C."/>
            <person name="Vicario S."/>
            <person name="Vieira F.G."/>
            <person name="Vilella A.J."/>
            <person name="Villasante A."/>
            <person name="Walenz B."/>
            <person name="Wang J."/>
            <person name="Wasserman M."/>
            <person name="Watts T."/>
            <person name="Wilson D."/>
            <person name="Wilson R.K."/>
            <person name="Wing R.A."/>
            <person name="Wolfner M.F."/>
            <person name="Wong A."/>
            <person name="Wong G.K."/>
            <person name="Wu C.I."/>
            <person name="Wu G."/>
            <person name="Yamamoto D."/>
            <person name="Yang H.P."/>
            <person name="Yang S.P."/>
            <person name="Yorke J.A."/>
            <person name="Yoshida K."/>
            <person name="Zdobnov E."/>
            <person name="Zhang P."/>
            <person name="Zhang Y."/>
            <person name="Zimin A.V."/>
            <person name="Baldwin J."/>
            <person name="Abdouelleil A."/>
            <person name="Abdulkadir J."/>
            <person name="Abebe A."/>
            <person name="Abera B."/>
            <person name="Abreu J."/>
            <person name="Acer S.C."/>
            <person name="Aftuck L."/>
            <person name="Alexander A."/>
            <person name="An P."/>
            <person name="Anderson E."/>
            <person name="Anderson S."/>
            <person name="Arachi H."/>
            <person name="Azer M."/>
            <person name="Bachantsang P."/>
            <person name="Barry A."/>
            <person name="Bayul T."/>
            <person name="Berlin A."/>
            <person name="Bessette D."/>
            <person name="Bloom T."/>
            <person name="Blye J."/>
            <person name="Boguslavskiy L."/>
            <person name="Bonnet C."/>
            <person name="Boukhgalter B."/>
            <person name="Bourzgui I."/>
            <person name="Brown A."/>
            <person name="Cahill P."/>
            <person name="Channer S."/>
            <person name="Cheshatsang Y."/>
            <person name="Chuda L."/>
            <person name="Citroen M."/>
            <person name="Collymore A."/>
            <person name="Cooke P."/>
            <person name="Costello M."/>
            <person name="D'Aco K."/>
            <person name="Daza R."/>
            <person name="De Haan G."/>
            <person name="DeGray S."/>
            <person name="DeMaso C."/>
            <person name="Dhargay N."/>
            <person name="Dooley K."/>
            <person name="Dooley E."/>
            <person name="Doricent M."/>
            <person name="Dorje P."/>
            <person name="Dorjee K."/>
            <person name="Dupes A."/>
            <person name="Elong R."/>
            <person name="Falk J."/>
            <person name="Farina A."/>
            <person name="Faro S."/>
            <person name="Ferguson D."/>
            <person name="Fisher S."/>
            <person name="Foley C.D."/>
            <person name="Franke A."/>
            <person name="Friedrich D."/>
            <person name="Gadbois L."/>
            <person name="Gearin G."/>
            <person name="Gearin C.R."/>
            <person name="Giannoukos G."/>
            <person name="Goode T."/>
            <person name="Graham J."/>
            <person name="Grandbois E."/>
            <person name="Grewal S."/>
            <person name="Gyaltsen K."/>
            <person name="Hafez N."/>
            <person name="Hagos B."/>
            <person name="Hall J."/>
            <person name="Henson C."/>
            <person name="Hollinger A."/>
            <person name="Honan T."/>
            <person name="Huard M.D."/>
            <person name="Hughes L."/>
            <person name="Hurhula B."/>
            <person name="Husby M.E."/>
            <person name="Kamat A."/>
            <person name="Kanga B."/>
            <person name="Kashin S."/>
            <person name="Khazanovich D."/>
            <person name="Kisner P."/>
            <person name="Lance K."/>
            <person name="Lara M."/>
            <person name="Lee W."/>
            <person name="Lennon N."/>
            <person name="Letendre F."/>
            <person name="LeVine R."/>
            <person name="Lipovsky A."/>
            <person name="Liu X."/>
            <person name="Liu J."/>
            <person name="Liu S."/>
            <person name="Lokyitsang T."/>
            <person name="Lokyitsang Y."/>
            <person name="Lubonja R."/>
            <person name="Lui A."/>
            <person name="MacDonald P."/>
            <person name="Magnisalis V."/>
            <person name="Maru K."/>
            <person name="Matthews C."/>
            <person name="McCusker W."/>
            <person name="McDonough S."/>
            <person name="Mehta T."/>
            <person name="Meldrim J."/>
            <person name="Meneus L."/>
            <person name="Mihai O."/>
            <person name="Mihalev A."/>
            <person name="Mihova T."/>
            <person name="Mittelman R."/>
            <person name="Mlenga V."/>
            <person name="Montmayeur A."/>
            <person name="Mulrain L."/>
            <person name="Navidi A."/>
            <person name="Naylor J."/>
            <person name="Negash T."/>
            <person name="Nguyen T."/>
            <person name="Nguyen N."/>
            <person name="Nicol R."/>
            <person name="Norbu C."/>
            <person name="Norbu N."/>
            <person name="Novod N."/>
            <person name="O'Neill B."/>
            <person name="Osman S."/>
            <person name="Markiewicz E."/>
            <person name="Oyono O.L."/>
            <person name="Patti C."/>
            <person name="Phunkhang P."/>
            <person name="Pierre F."/>
            <person name="Priest M."/>
            <person name="Raghuraman S."/>
            <person name="Rege F."/>
            <person name="Reyes R."/>
            <person name="Rise C."/>
            <person name="Rogov P."/>
            <person name="Ross K."/>
            <person name="Ryan E."/>
            <person name="Settipalli S."/>
            <person name="Shea T."/>
            <person name="Sherpa N."/>
            <person name="Shi L."/>
            <person name="Shih D."/>
            <person name="Sparrow T."/>
            <person name="Spaulding J."/>
            <person name="Stalker J."/>
            <person name="Stange-Thomann N."/>
            <person name="Stavropoulos S."/>
            <person name="Stone C."/>
            <person name="Strader C."/>
            <person name="Tesfaye S."/>
            <person name="Thomson T."/>
            <person name="Thoulutsang Y."/>
            <person name="Thoulutsang D."/>
            <person name="Topham K."/>
            <person name="Topping I."/>
            <person name="Tsamla T."/>
            <person name="Vassiliev H."/>
            <person name="Vo A."/>
            <person name="Wangchuk T."/>
            <person name="Wangdi T."/>
            <person name="Weiand M."/>
            <person name="Wilkinson J."/>
            <person name="Wilson A."/>
            <person name="Yadav S."/>
            <person name="Young G."/>
            <person name="Yu Q."/>
            <person name="Zembek L."/>
            <person name="Zhong D."/>
            <person name="Zimmer A."/>
            <person name="Zwirko Z."/>
            <person name="Jaffe D.B."/>
            <person name="Alvarez P."/>
            <person name="Brockman W."/>
            <person name="Butler J."/>
            <person name="Chin C."/>
            <person name="Gnerre S."/>
            <person name="Grabherr M."/>
            <person name="Kleber M."/>
            <person name="Mauceli E."/>
            <person name="MacCallum I."/>
        </authorList>
    </citation>
    <scope>NUCLEOTIDE SEQUENCE [LARGE SCALE GENOMIC DNA]</scope>
    <source>
        <strain evidence="7">Tucson 14030-0811.24</strain>
    </source>
</reference>
<dbReference type="GO" id="GO:0007293">
    <property type="term" value="P:germarium-derived egg chamber formation"/>
    <property type="evidence" value="ECO:0007669"/>
    <property type="project" value="EnsemblMetazoa"/>
</dbReference>
<dbReference type="SMART" id="SM01332">
    <property type="entry name" value="Cyclin_C"/>
    <property type="match status" value="1"/>
</dbReference>
<dbReference type="PANTHER" id="PTHR10177">
    <property type="entry name" value="CYCLINS"/>
    <property type="match status" value="1"/>
</dbReference>
<dbReference type="InterPro" id="IPR036915">
    <property type="entry name" value="Cyclin-like_sf"/>
</dbReference>
<evidence type="ECO:0000259" key="4">
    <source>
        <dbReference type="SMART" id="SM00385"/>
    </source>
</evidence>
<evidence type="ECO:0000313" key="6">
    <source>
        <dbReference type="EMBL" id="EDW79508.1"/>
    </source>
</evidence>
<sequence length="458" mass="53296">MPNFELEDIFIVDKENNGQNADGFYRLSKSHWVKDYADDILKTLMEDEKRRRPLYYLSRQLSDRRKMLQLCQHVASSYKSTRCALHLSVYYMDRFVDFFKIRQDKLYLIAMVCFHIASQIENVEASVPRYMDMNNMLKNMNGMSYAPSEYKAVERKVLQYFDFQLIRPTVATFVEFFACSFLTRSDFEAYTKLCEEHPEYERYGTFQDMLADLVHILLRMADYTISIHRFGNEPPSLLAAACIAAVRQYSCLPQRWTPQLTELTSHSERIIEPYVDILTLYHYYSKSSAERLKSYIEELEEETKYPVGYMGYMNTSNADSGCDTTTPSKIEKIETVNIISVKQIRKPNFDHQTGKDDEKPTKSGTNDEDHLSDQSIKSINKENIDQSSSNDNEKPSMKRKRDEELSSDLSLNDTGLSLDMSEEELPGLKELLEPASKKHCGEHQDTDNSRHNVKSEKN</sequence>